<evidence type="ECO:0000256" key="5">
    <source>
        <dbReference type="SAM" id="Phobius"/>
    </source>
</evidence>
<feature type="transmembrane region" description="Helical" evidence="5">
    <location>
        <begin position="7"/>
        <end position="26"/>
    </location>
</feature>
<dbReference type="PANTHER" id="PTHR28163:SF1">
    <property type="entry name" value="PROTEIN PET117 HOMOLOG, MITOCHONDRIAL"/>
    <property type="match status" value="1"/>
</dbReference>
<protein>
    <recommendedName>
        <fullName evidence="8">Cytochrome c oxidase assembly protein</fullName>
    </recommendedName>
</protein>
<dbReference type="EMBL" id="NPHW01007447">
    <property type="protein sequence ID" value="OXV05185.1"/>
    <property type="molecule type" value="Genomic_DNA"/>
</dbReference>
<evidence type="ECO:0000256" key="1">
    <source>
        <dbReference type="ARBA" id="ARBA00004173"/>
    </source>
</evidence>
<evidence type="ECO:0000256" key="2">
    <source>
        <dbReference type="ARBA" id="ARBA00008197"/>
    </source>
</evidence>
<organism evidence="6 7">
    <name type="scientific">Elaphomyces granulatus</name>
    <dbReference type="NCBI Taxonomy" id="519963"/>
    <lineage>
        <taxon>Eukaryota</taxon>
        <taxon>Fungi</taxon>
        <taxon>Dikarya</taxon>
        <taxon>Ascomycota</taxon>
        <taxon>Pezizomycotina</taxon>
        <taxon>Eurotiomycetes</taxon>
        <taxon>Eurotiomycetidae</taxon>
        <taxon>Eurotiales</taxon>
        <taxon>Elaphomycetaceae</taxon>
        <taxon>Elaphomyces</taxon>
    </lineage>
</organism>
<keyword evidence="4" id="KW-0496">Mitochondrion</keyword>
<evidence type="ECO:0000256" key="4">
    <source>
        <dbReference type="ARBA" id="ARBA00023128"/>
    </source>
</evidence>
<name>A0A232LM21_9EURO</name>
<comment type="similarity">
    <text evidence="2">Belongs to the PET117 family.</text>
</comment>
<evidence type="ECO:0008006" key="8">
    <source>
        <dbReference type="Google" id="ProtNLM"/>
    </source>
</evidence>
<evidence type="ECO:0000313" key="6">
    <source>
        <dbReference type="EMBL" id="OXV05185.1"/>
    </source>
</evidence>
<evidence type="ECO:0000313" key="7">
    <source>
        <dbReference type="Proteomes" id="UP000243515"/>
    </source>
</evidence>
<keyword evidence="5" id="KW-0812">Transmembrane</keyword>
<comment type="subcellular location">
    <subcellularLocation>
        <location evidence="1">Mitochondrion</location>
    </subcellularLocation>
</comment>
<dbReference type="Proteomes" id="UP000243515">
    <property type="component" value="Unassembled WGS sequence"/>
</dbReference>
<dbReference type="InterPro" id="IPR031568">
    <property type="entry name" value="Pet117"/>
</dbReference>
<dbReference type="OrthoDB" id="76305at2759"/>
<dbReference type="PANTHER" id="PTHR28163">
    <property type="entry name" value="PROTEIN PET117 HOMOLOG, MITOCHONDRIAL"/>
    <property type="match status" value="1"/>
</dbReference>
<dbReference type="GO" id="GO:0033617">
    <property type="term" value="P:mitochondrial respiratory chain complex IV assembly"/>
    <property type="evidence" value="ECO:0007669"/>
    <property type="project" value="TreeGrafter"/>
</dbReference>
<accession>A0A232LM21</accession>
<keyword evidence="7" id="KW-1185">Reference proteome</keyword>
<comment type="caution">
    <text evidence="6">The sequence shown here is derived from an EMBL/GenBank/DDBJ whole genome shotgun (WGS) entry which is preliminary data.</text>
</comment>
<evidence type="ECO:0000256" key="3">
    <source>
        <dbReference type="ARBA" id="ARBA00022946"/>
    </source>
</evidence>
<dbReference type="AlphaFoldDB" id="A0A232LM21"/>
<gene>
    <name evidence="6" type="ORF">Egran_07047</name>
</gene>
<dbReference type="GO" id="GO:0005739">
    <property type="term" value="C:mitochondrion"/>
    <property type="evidence" value="ECO:0007669"/>
    <property type="project" value="UniProtKB-SubCell"/>
</dbReference>
<keyword evidence="3" id="KW-0809">Transit peptide</keyword>
<keyword evidence="5" id="KW-0472">Membrane</keyword>
<dbReference type="Pfam" id="PF15786">
    <property type="entry name" value="PET117"/>
    <property type="match status" value="1"/>
</dbReference>
<keyword evidence="5" id="KW-1133">Transmembrane helix</keyword>
<reference evidence="6 7" key="1">
    <citation type="journal article" date="2015" name="Environ. Microbiol.">
        <title>Metagenome sequence of Elaphomyces granulatus from sporocarp tissue reveals Ascomycota ectomycorrhizal fingerprints of genome expansion and a Proteobacteria-rich microbiome.</title>
        <authorList>
            <person name="Quandt C.A."/>
            <person name="Kohler A."/>
            <person name="Hesse C.N."/>
            <person name="Sharpton T.J."/>
            <person name="Martin F."/>
            <person name="Spatafora J.W."/>
        </authorList>
    </citation>
    <scope>NUCLEOTIDE SEQUENCE [LARGE SCALE GENOMIC DNA]</scope>
    <source>
        <strain evidence="6 7">OSC145934</strain>
    </source>
</reference>
<proteinExistence type="inferred from homology"/>
<sequence>MSRASKVTLSATALVTTGIIYLVHWAQEAERVAMHAGVERDMEKQRIKQERQADFELQKRLEQEYRKIQHVSDSDIGIHGRSRGQET</sequence>